<dbReference type="PROSITE" id="PS50977">
    <property type="entry name" value="HTH_TETR_2"/>
    <property type="match status" value="1"/>
</dbReference>
<proteinExistence type="predicted"/>
<gene>
    <name evidence="4" type="ORF">KHM83_05620</name>
</gene>
<dbReference type="Pfam" id="PF00440">
    <property type="entry name" value="TetR_N"/>
    <property type="match status" value="1"/>
</dbReference>
<evidence type="ECO:0000256" key="1">
    <source>
        <dbReference type="ARBA" id="ARBA00023125"/>
    </source>
</evidence>
<dbReference type="SUPFAM" id="SSF48498">
    <property type="entry name" value="Tetracyclin repressor-like, C-terminal domain"/>
    <property type="match status" value="1"/>
</dbReference>
<evidence type="ECO:0000256" key="2">
    <source>
        <dbReference type="PROSITE-ProRule" id="PRU00335"/>
    </source>
</evidence>
<dbReference type="InterPro" id="IPR036271">
    <property type="entry name" value="Tet_transcr_reg_TetR-rel_C_sf"/>
</dbReference>
<dbReference type="PANTHER" id="PTHR43479">
    <property type="entry name" value="ACREF/ENVCD OPERON REPRESSOR-RELATED"/>
    <property type="match status" value="1"/>
</dbReference>
<keyword evidence="1 2" id="KW-0238">DNA-binding</keyword>
<organism evidence="4 5">
    <name type="scientific">Fusibacter paucivorans</name>
    <dbReference type="NCBI Taxonomy" id="76009"/>
    <lineage>
        <taxon>Bacteria</taxon>
        <taxon>Bacillati</taxon>
        <taxon>Bacillota</taxon>
        <taxon>Clostridia</taxon>
        <taxon>Eubacteriales</taxon>
        <taxon>Eubacteriales Family XII. Incertae Sedis</taxon>
        <taxon>Fusibacter</taxon>
    </lineage>
</organism>
<dbReference type="InterPro" id="IPR009057">
    <property type="entry name" value="Homeodomain-like_sf"/>
</dbReference>
<sequence>MLKKLSEAKLQEILETGISEFAAHGPDKANINVIAKKSGVSVGVLYKYYDGKEGFFKACLKQALRALEAAIEEAIQGDDKILVRAEKLIRAIQRSAKENPNYNVLYHEITAGSSQRHAATLAAEIEGISSRAYVGFIAKAQEDGDIRKDINPRLFAFFFDNMLTMLQFSYSCEYYRERFKIYCGEEMLADDERVVQELLKFFESAFTTEQSQIPHKR</sequence>
<keyword evidence="5" id="KW-1185">Reference proteome</keyword>
<reference evidence="4 5" key="1">
    <citation type="submission" date="2021-05" db="EMBL/GenBank/DDBJ databases">
        <title>Fusibacter ferrireducens sp. nov., an anaerobic, sulfur- and Fe-reducing bacterium isolated from the mangrove sediment.</title>
        <authorList>
            <person name="Qiu D."/>
        </authorList>
    </citation>
    <scope>NUCLEOTIDE SEQUENCE [LARGE SCALE GENOMIC DNA]</scope>
    <source>
        <strain evidence="4 5">DSM 12116</strain>
    </source>
</reference>
<protein>
    <submittedName>
        <fullName evidence="4">TetR/AcrR family transcriptional regulator</fullName>
    </submittedName>
</protein>
<name>A0ABS5PP70_9FIRM</name>
<dbReference type="RefSeq" id="WP_213235934.1">
    <property type="nucleotide sequence ID" value="NZ_JAHBCL010000008.1"/>
</dbReference>
<dbReference type="PANTHER" id="PTHR43479:SF11">
    <property type="entry name" value="ACREF_ENVCD OPERON REPRESSOR-RELATED"/>
    <property type="match status" value="1"/>
</dbReference>
<evidence type="ECO:0000313" key="4">
    <source>
        <dbReference type="EMBL" id="MBS7526146.1"/>
    </source>
</evidence>
<evidence type="ECO:0000313" key="5">
    <source>
        <dbReference type="Proteomes" id="UP000746471"/>
    </source>
</evidence>
<accession>A0ABS5PP70</accession>
<dbReference type="EMBL" id="JAHBCL010000008">
    <property type="protein sequence ID" value="MBS7526146.1"/>
    <property type="molecule type" value="Genomic_DNA"/>
</dbReference>
<dbReference type="SUPFAM" id="SSF46689">
    <property type="entry name" value="Homeodomain-like"/>
    <property type="match status" value="1"/>
</dbReference>
<dbReference type="Proteomes" id="UP000746471">
    <property type="component" value="Unassembled WGS sequence"/>
</dbReference>
<feature type="domain" description="HTH tetR-type" evidence="3">
    <location>
        <begin position="7"/>
        <end position="67"/>
    </location>
</feature>
<dbReference type="Gene3D" id="1.10.357.10">
    <property type="entry name" value="Tetracycline Repressor, domain 2"/>
    <property type="match status" value="1"/>
</dbReference>
<feature type="DNA-binding region" description="H-T-H motif" evidence="2">
    <location>
        <begin position="30"/>
        <end position="49"/>
    </location>
</feature>
<dbReference type="InterPro" id="IPR050624">
    <property type="entry name" value="HTH-type_Tx_Regulator"/>
</dbReference>
<evidence type="ECO:0000259" key="3">
    <source>
        <dbReference type="PROSITE" id="PS50977"/>
    </source>
</evidence>
<dbReference type="InterPro" id="IPR001647">
    <property type="entry name" value="HTH_TetR"/>
</dbReference>
<comment type="caution">
    <text evidence="4">The sequence shown here is derived from an EMBL/GenBank/DDBJ whole genome shotgun (WGS) entry which is preliminary data.</text>
</comment>